<dbReference type="EMBL" id="QWLB01000022">
    <property type="protein sequence ID" value="RIH92279.1"/>
    <property type="molecule type" value="Genomic_DNA"/>
</dbReference>
<evidence type="ECO:0000256" key="2">
    <source>
        <dbReference type="ARBA" id="ARBA00010190"/>
    </source>
</evidence>
<dbReference type="GO" id="GO:0004639">
    <property type="term" value="F:phosphoribosylaminoimidazolesuccinocarboxamide synthase activity"/>
    <property type="evidence" value="ECO:0007669"/>
    <property type="project" value="UniProtKB-UniRule"/>
</dbReference>
<evidence type="ECO:0000256" key="7">
    <source>
        <dbReference type="ARBA" id="ARBA00048475"/>
    </source>
</evidence>
<evidence type="ECO:0000256" key="5">
    <source>
        <dbReference type="ARBA" id="ARBA00022755"/>
    </source>
</evidence>
<dbReference type="Gene3D" id="3.30.470.20">
    <property type="entry name" value="ATP-grasp fold, B domain"/>
    <property type="match status" value="1"/>
</dbReference>
<accession>A0A399FAI9</accession>
<evidence type="ECO:0000313" key="10">
    <source>
        <dbReference type="EMBL" id="RIH92279.1"/>
    </source>
</evidence>
<protein>
    <recommendedName>
        <fullName evidence="8">Phosphoribosylaminoimidazole-succinocarboxamide synthase</fullName>
        <ecNumber evidence="8">6.3.2.6</ecNumber>
    </recommendedName>
    <alternativeName>
        <fullName evidence="8">SAICAR synthetase</fullName>
    </alternativeName>
</protein>
<evidence type="ECO:0000256" key="3">
    <source>
        <dbReference type="ARBA" id="ARBA00022598"/>
    </source>
</evidence>
<evidence type="ECO:0000256" key="6">
    <source>
        <dbReference type="ARBA" id="ARBA00022840"/>
    </source>
</evidence>
<dbReference type="SUPFAM" id="SSF56104">
    <property type="entry name" value="SAICAR synthase-like"/>
    <property type="match status" value="1"/>
</dbReference>
<comment type="pathway">
    <text evidence="1 8">Purine metabolism; IMP biosynthesis via de novo pathway; 5-amino-1-(5-phospho-D-ribosyl)imidazole-4-carboxamide from 5-amino-1-(5-phospho-D-ribosyl)imidazole-4-carboxylate: step 1/2.</text>
</comment>
<dbReference type="InterPro" id="IPR001636">
    <property type="entry name" value="SAICAR_synth"/>
</dbReference>
<sequence>MEKLYEGKAKIIYSGPEEGTYRVYYKDDATAFNGQKRAQIPGKGEINNRISSELFRYLAEHGIPTHFIRELSGREMLVRQVEIVPLEVIVRNRTAGTFSKRYGVEEGLSLPRPLVEFSLKNDALGDPLIYDEALLGLGLVGEAELGRIKGLALQINALLKDYFAQRNLELIDFKLEFGRLPDGSLVLADEISPDTMRLWEFGSQKKLDKDRFRRDLGGVEEAYREVLRRVIGGAA</sequence>
<dbReference type="InterPro" id="IPR050089">
    <property type="entry name" value="SAICAR_synthetase"/>
</dbReference>
<keyword evidence="4 8" id="KW-0547">Nucleotide-binding</keyword>
<dbReference type="FunFam" id="3.30.470.20:FF:000006">
    <property type="entry name" value="Phosphoribosylaminoimidazole-succinocarboxamide synthase"/>
    <property type="match status" value="1"/>
</dbReference>
<dbReference type="InterPro" id="IPR033934">
    <property type="entry name" value="SAICAR_synt_PurC"/>
</dbReference>
<dbReference type="GO" id="GO:0005524">
    <property type="term" value="F:ATP binding"/>
    <property type="evidence" value="ECO:0007669"/>
    <property type="project" value="UniProtKB-KW"/>
</dbReference>
<organism evidence="10 11">
    <name type="scientific">Meiothermus granaticius NBRC 107808</name>
    <dbReference type="NCBI Taxonomy" id="1227551"/>
    <lineage>
        <taxon>Bacteria</taxon>
        <taxon>Thermotogati</taxon>
        <taxon>Deinococcota</taxon>
        <taxon>Deinococci</taxon>
        <taxon>Thermales</taxon>
        <taxon>Thermaceae</taxon>
        <taxon>Meiothermus</taxon>
    </lineage>
</organism>
<dbReference type="HAMAP" id="MF_00137">
    <property type="entry name" value="SAICAR_synth"/>
    <property type="match status" value="1"/>
</dbReference>
<evidence type="ECO:0000259" key="9">
    <source>
        <dbReference type="Pfam" id="PF01259"/>
    </source>
</evidence>
<evidence type="ECO:0000256" key="4">
    <source>
        <dbReference type="ARBA" id="ARBA00022741"/>
    </source>
</evidence>
<dbReference type="PANTHER" id="PTHR43599">
    <property type="entry name" value="MULTIFUNCTIONAL PROTEIN ADE2"/>
    <property type="match status" value="1"/>
</dbReference>
<dbReference type="CDD" id="cd01415">
    <property type="entry name" value="SAICAR_synt_PurC"/>
    <property type="match status" value="1"/>
</dbReference>
<dbReference type="PANTHER" id="PTHR43599:SF3">
    <property type="entry name" value="SI:DKEY-6E2.2"/>
    <property type="match status" value="1"/>
</dbReference>
<feature type="domain" description="SAICAR synthetase/ADE2 N-terminal" evidence="9">
    <location>
        <begin position="3"/>
        <end position="229"/>
    </location>
</feature>
<evidence type="ECO:0000313" key="11">
    <source>
        <dbReference type="Proteomes" id="UP000266178"/>
    </source>
</evidence>
<proteinExistence type="inferred from homology"/>
<dbReference type="AlphaFoldDB" id="A0A399FAI9"/>
<dbReference type="Proteomes" id="UP000266178">
    <property type="component" value="Unassembled WGS sequence"/>
</dbReference>
<dbReference type="EC" id="6.3.2.6" evidence="8"/>
<comment type="similarity">
    <text evidence="2 8">Belongs to the SAICAR synthetase family.</text>
</comment>
<dbReference type="InterPro" id="IPR018236">
    <property type="entry name" value="SAICAR_synthetase_CS"/>
</dbReference>
<comment type="catalytic activity">
    <reaction evidence="7 8">
        <text>5-amino-1-(5-phospho-D-ribosyl)imidazole-4-carboxylate + L-aspartate + ATP = (2S)-2-[5-amino-1-(5-phospho-beta-D-ribosyl)imidazole-4-carboxamido]succinate + ADP + phosphate + 2 H(+)</text>
        <dbReference type="Rhea" id="RHEA:22628"/>
        <dbReference type="ChEBI" id="CHEBI:15378"/>
        <dbReference type="ChEBI" id="CHEBI:29991"/>
        <dbReference type="ChEBI" id="CHEBI:30616"/>
        <dbReference type="ChEBI" id="CHEBI:43474"/>
        <dbReference type="ChEBI" id="CHEBI:58443"/>
        <dbReference type="ChEBI" id="CHEBI:77657"/>
        <dbReference type="ChEBI" id="CHEBI:456216"/>
        <dbReference type="EC" id="6.3.2.6"/>
    </reaction>
</comment>
<keyword evidence="5 8" id="KW-0658">Purine biosynthesis</keyword>
<comment type="caution">
    <text evidence="10">The sequence shown here is derived from an EMBL/GenBank/DDBJ whole genome shotgun (WGS) entry which is preliminary data.</text>
</comment>
<keyword evidence="6 8" id="KW-0067">ATP-binding</keyword>
<dbReference type="PROSITE" id="PS01058">
    <property type="entry name" value="SAICAR_SYNTHETASE_2"/>
    <property type="match status" value="1"/>
</dbReference>
<keyword evidence="11" id="KW-1185">Reference proteome</keyword>
<dbReference type="GO" id="GO:0009236">
    <property type="term" value="P:cobalamin biosynthetic process"/>
    <property type="evidence" value="ECO:0007669"/>
    <property type="project" value="InterPro"/>
</dbReference>
<dbReference type="RefSeq" id="WP_119357313.1">
    <property type="nucleotide sequence ID" value="NZ_BJXM01000005.1"/>
</dbReference>
<evidence type="ECO:0000256" key="1">
    <source>
        <dbReference type="ARBA" id="ARBA00004672"/>
    </source>
</evidence>
<dbReference type="Gene3D" id="3.30.200.20">
    <property type="entry name" value="Phosphorylase Kinase, domain 1"/>
    <property type="match status" value="1"/>
</dbReference>
<dbReference type="NCBIfam" id="TIGR00081">
    <property type="entry name" value="purC"/>
    <property type="match status" value="1"/>
</dbReference>
<dbReference type="OrthoDB" id="9801549at2"/>
<dbReference type="UniPathway" id="UPA00074">
    <property type="reaction ID" value="UER00131"/>
</dbReference>
<dbReference type="GO" id="GO:0006189">
    <property type="term" value="P:'de novo' IMP biosynthetic process"/>
    <property type="evidence" value="ECO:0007669"/>
    <property type="project" value="UniProtKB-UniRule"/>
</dbReference>
<name>A0A399FAI9_9DEIN</name>
<gene>
    <name evidence="8 10" type="primary">purC</name>
    <name evidence="10" type="ORF">Mgrana_01829</name>
</gene>
<keyword evidence="3 8" id="KW-0436">Ligase</keyword>
<evidence type="ECO:0000256" key="8">
    <source>
        <dbReference type="HAMAP-Rule" id="MF_00137"/>
    </source>
</evidence>
<reference evidence="10 11" key="1">
    <citation type="submission" date="2018-08" db="EMBL/GenBank/DDBJ databases">
        <title>Meiothermus granaticius genome AF-68 sequencing project.</title>
        <authorList>
            <person name="Da Costa M.S."/>
            <person name="Albuquerque L."/>
            <person name="Raposo P."/>
            <person name="Froufe H.J.C."/>
            <person name="Barroso C.S."/>
            <person name="Egas C."/>
        </authorList>
    </citation>
    <scope>NUCLEOTIDE SEQUENCE [LARGE SCALE GENOMIC DNA]</scope>
    <source>
        <strain evidence="10 11">AF-68</strain>
    </source>
</reference>
<dbReference type="InterPro" id="IPR028923">
    <property type="entry name" value="SAICAR_synt/ADE2_N"/>
</dbReference>
<dbReference type="Pfam" id="PF01259">
    <property type="entry name" value="SAICAR_synt"/>
    <property type="match status" value="1"/>
</dbReference>
<dbReference type="PROSITE" id="PS01057">
    <property type="entry name" value="SAICAR_SYNTHETASE_1"/>
    <property type="match status" value="1"/>
</dbReference>